<feature type="domain" description="ZF-HD dimerization-type" evidence="1">
    <location>
        <begin position="17"/>
        <end position="60"/>
    </location>
</feature>
<keyword evidence="3" id="KW-1185">Reference proteome</keyword>
<reference evidence="2" key="1">
    <citation type="submission" date="2020-06" db="EMBL/GenBank/DDBJ databases">
        <title>WGS assembly of Ceratodon purpureus strain R40.</title>
        <authorList>
            <person name="Carey S.B."/>
            <person name="Jenkins J."/>
            <person name="Shu S."/>
            <person name="Lovell J.T."/>
            <person name="Sreedasyam A."/>
            <person name="Maumus F."/>
            <person name="Tiley G.P."/>
            <person name="Fernandez-Pozo N."/>
            <person name="Barry K."/>
            <person name="Chen C."/>
            <person name="Wang M."/>
            <person name="Lipzen A."/>
            <person name="Daum C."/>
            <person name="Saski C.A."/>
            <person name="Payton A.C."/>
            <person name="Mcbreen J.C."/>
            <person name="Conrad R.E."/>
            <person name="Kollar L.M."/>
            <person name="Olsson S."/>
            <person name="Huttunen S."/>
            <person name="Landis J.B."/>
            <person name="Wickett N.J."/>
            <person name="Johnson M.G."/>
            <person name="Rensing S.A."/>
            <person name="Grimwood J."/>
            <person name="Schmutz J."/>
            <person name="Mcdaniel S.F."/>
        </authorList>
    </citation>
    <scope>NUCLEOTIDE SEQUENCE</scope>
    <source>
        <strain evidence="2">R40</strain>
    </source>
</reference>
<evidence type="ECO:0000313" key="2">
    <source>
        <dbReference type="EMBL" id="KAG0567498.1"/>
    </source>
</evidence>
<evidence type="ECO:0000259" key="1">
    <source>
        <dbReference type="PROSITE" id="PS51523"/>
    </source>
</evidence>
<dbReference type="AlphaFoldDB" id="A0A8T0HAT8"/>
<name>A0A8T0HAT8_CERPU</name>
<comment type="caution">
    <text evidence="2">The sequence shown here is derived from an EMBL/GenBank/DDBJ whole genome shotgun (WGS) entry which is preliminary data.</text>
</comment>
<dbReference type="InterPro" id="IPR006456">
    <property type="entry name" value="ZF_HD_homeobox_Cys/His_dimer"/>
</dbReference>
<sequence>MGTAHHLDQAMLHSRNRGKCTKMHAHLGPGVDGCQLFDGENPNDMLCGACGCHMSFHVKLNVGSRYGLEKYEVIDLEPGLKRCKMSFEASPAESVGDNLDSPGLEVNSGTSHEDLARVFRANKIEEPVTVMPISIKPELRANNIKPNDSMMFADSPLYTRLCTKLKLIQQDYPEEIHGKFSIVHDEEHGFRVYCGGCDKRYGITKPGYSLGNFERGHLASKRHKDVGALDGRMKVQKMKDFLQQAELAKRTAKTMYCG</sequence>
<dbReference type="Proteomes" id="UP000822688">
    <property type="component" value="Chromosome 7"/>
</dbReference>
<dbReference type="OrthoDB" id="1884189at2759"/>
<protein>
    <recommendedName>
        <fullName evidence="1">ZF-HD dimerization-type domain-containing protein</fullName>
    </recommendedName>
</protein>
<dbReference type="PROSITE" id="PS51523">
    <property type="entry name" value="ZF_HD_DIMER"/>
    <property type="match status" value="1"/>
</dbReference>
<proteinExistence type="predicted"/>
<accession>A0A8T0HAT8</accession>
<evidence type="ECO:0000313" key="3">
    <source>
        <dbReference type="Proteomes" id="UP000822688"/>
    </source>
</evidence>
<dbReference type="EMBL" id="CM026428">
    <property type="protein sequence ID" value="KAG0567498.1"/>
    <property type="molecule type" value="Genomic_DNA"/>
</dbReference>
<organism evidence="2 3">
    <name type="scientific">Ceratodon purpureus</name>
    <name type="common">Fire moss</name>
    <name type="synonym">Dicranum purpureum</name>
    <dbReference type="NCBI Taxonomy" id="3225"/>
    <lineage>
        <taxon>Eukaryota</taxon>
        <taxon>Viridiplantae</taxon>
        <taxon>Streptophyta</taxon>
        <taxon>Embryophyta</taxon>
        <taxon>Bryophyta</taxon>
        <taxon>Bryophytina</taxon>
        <taxon>Bryopsida</taxon>
        <taxon>Dicranidae</taxon>
        <taxon>Pseudoditrichales</taxon>
        <taxon>Ditrichaceae</taxon>
        <taxon>Ceratodon</taxon>
    </lineage>
</organism>
<gene>
    <name evidence="2" type="ORF">KC19_7G139600</name>
</gene>